<dbReference type="RefSeq" id="WP_278476860.1">
    <property type="nucleotide sequence ID" value="NZ_JABZRE010000002.1"/>
</dbReference>
<dbReference type="AlphaFoldDB" id="A0A930DY25"/>
<keyword evidence="1" id="KW-1133">Transmembrane helix</keyword>
<gene>
    <name evidence="2" type="ORF">HXM94_00955</name>
</gene>
<dbReference type="EMBL" id="JABZRE010000002">
    <property type="protein sequence ID" value="MBF1306344.1"/>
    <property type="molecule type" value="Genomic_DNA"/>
</dbReference>
<organism evidence="2 3">
    <name type="scientific">Parvimonas micra</name>
    <dbReference type="NCBI Taxonomy" id="33033"/>
    <lineage>
        <taxon>Bacteria</taxon>
        <taxon>Bacillati</taxon>
        <taxon>Bacillota</taxon>
        <taxon>Tissierellia</taxon>
        <taxon>Tissierellales</taxon>
        <taxon>Peptoniphilaceae</taxon>
        <taxon>Parvimonas</taxon>
    </lineage>
</organism>
<proteinExistence type="predicted"/>
<evidence type="ECO:0000313" key="3">
    <source>
        <dbReference type="Proteomes" id="UP000758611"/>
    </source>
</evidence>
<evidence type="ECO:0000256" key="1">
    <source>
        <dbReference type="SAM" id="Phobius"/>
    </source>
</evidence>
<evidence type="ECO:0000313" key="2">
    <source>
        <dbReference type="EMBL" id="MBF1306344.1"/>
    </source>
</evidence>
<name>A0A930DY25_9FIRM</name>
<accession>A0A930DY25</accession>
<keyword evidence="1" id="KW-0812">Transmembrane</keyword>
<protein>
    <submittedName>
        <fullName evidence="2">Uncharacterized protein</fullName>
    </submittedName>
</protein>
<sequence length="244" mass="27507">MENNEKNNIDDVVEGVDLEEEIRKLNNSSSGYNPEQKFPVVQGKGFSGFQEIFSDKKKVIGVVLGVAIIVITLFIGLLWFNKGKNSNNSGKSSDPQIKQADKNNRSVFKVSIQPAVDAQEAKGRIAEQWRAASVEYSKTQDLSKFKETLNKINEERTSYLEKINADDDNKLNTIVINALNNQREYLNKAFNVESSGDAISIFNEWNSGDKAYDEEYIETLKAMLQEIGIKFTVSKTNNKTTINY</sequence>
<dbReference type="Proteomes" id="UP000758611">
    <property type="component" value="Unassembled WGS sequence"/>
</dbReference>
<feature type="transmembrane region" description="Helical" evidence="1">
    <location>
        <begin position="59"/>
        <end position="80"/>
    </location>
</feature>
<comment type="caution">
    <text evidence="2">The sequence shown here is derived from an EMBL/GenBank/DDBJ whole genome shotgun (WGS) entry which is preliminary data.</text>
</comment>
<keyword evidence="1" id="KW-0472">Membrane</keyword>
<reference evidence="2" key="1">
    <citation type="submission" date="2020-04" db="EMBL/GenBank/DDBJ databases">
        <title>Deep metagenomics examines the oral microbiome during advanced dental caries in children, revealing novel taxa and co-occurrences with host molecules.</title>
        <authorList>
            <person name="Baker J.L."/>
            <person name="Morton J.T."/>
            <person name="Dinis M."/>
            <person name="Alvarez R."/>
            <person name="Tran N.C."/>
            <person name="Knight R."/>
            <person name="Edlund A."/>
        </authorList>
    </citation>
    <scope>NUCLEOTIDE SEQUENCE</scope>
    <source>
        <strain evidence="2">JCVI_23_bin.11</strain>
    </source>
</reference>